<proteinExistence type="predicted"/>
<dbReference type="OrthoDB" id="7443339at2"/>
<dbReference type="Pfam" id="PF13585">
    <property type="entry name" value="CHU_C"/>
    <property type="match status" value="1"/>
</dbReference>
<dbReference type="Proteomes" id="UP000248703">
    <property type="component" value="Unassembled WGS sequence"/>
</dbReference>
<dbReference type="RefSeq" id="WP_146603208.1">
    <property type="nucleotide sequence ID" value="NZ_QLLO01000005.1"/>
</dbReference>
<comment type="caution">
    <text evidence="1">The sequence shown here is derived from an EMBL/GenBank/DDBJ whole genome shotgun (WGS) entry which is preliminary data.</text>
</comment>
<feature type="non-terminal residue" evidence="1">
    <location>
        <position position="1"/>
    </location>
</feature>
<gene>
    <name evidence="1" type="ORF">LY08_01874</name>
</gene>
<accession>A0A327RFJ2</accession>
<dbReference type="InterPro" id="IPR026341">
    <property type="entry name" value="T9SS_type_B"/>
</dbReference>
<dbReference type="NCBIfam" id="TIGR04131">
    <property type="entry name" value="Bac_Flav_CTERM"/>
    <property type="match status" value="1"/>
</dbReference>
<name>A0A327RFJ2_9FLAO</name>
<dbReference type="EMBL" id="QLLO01000005">
    <property type="protein sequence ID" value="RAJ14692.1"/>
    <property type="molecule type" value="Genomic_DNA"/>
</dbReference>
<protein>
    <submittedName>
        <fullName evidence="1">Gliding motility-associated-like protein</fullName>
    </submittedName>
</protein>
<evidence type="ECO:0000313" key="2">
    <source>
        <dbReference type="Proteomes" id="UP000248703"/>
    </source>
</evidence>
<evidence type="ECO:0000313" key="1">
    <source>
        <dbReference type="EMBL" id="RAJ14692.1"/>
    </source>
</evidence>
<keyword evidence="2" id="KW-1185">Reference proteome</keyword>
<dbReference type="AlphaFoldDB" id="A0A327RFJ2"/>
<organism evidence="1 2">
    <name type="scientific">Olleya aquimaris</name>
    <dbReference type="NCBI Taxonomy" id="639310"/>
    <lineage>
        <taxon>Bacteria</taxon>
        <taxon>Pseudomonadati</taxon>
        <taxon>Bacteroidota</taxon>
        <taxon>Flavobacteriia</taxon>
        <taxon>Flavobacteriales</taxon>
        <taxon>Flavobacteriaceae</taxon>
    </lineage>
</organism>
<reference evidence="1 2" key="1">
    <citation type="submission" date="2018-06" db="EMBL/GenBank/DDBJ databases">
        <title>Genomic Encyclopedia of Archaeal and Bacterial Type Strains, Phase II (KMG-II): from individual species to whole genera.</title>
        <authorList>
            <person name="Goeker M."/>
        </authorList>
    </citation>
    <scope>NUCLEOTIDE SEQUENCE [LARGE SCALE GENOMIC DNA]</scope>
    <source>
        <strain evidence="1 2">DSM 24464</strain>
    </source>
</reference>
<sequence length="442" mass="48340">NGQDPSIFTVTYHETQGEADTATNALSSPYTNTSNPQTIYVNITNTVTGCDTTTSFNIEVQEAAQANPDMVPIVYEICDDNMETDGDTTNDSAQFDLLTQNPDVLDGQDPANYIVSYYATQADADAGTNPIPFLYENTTNPQVIYVRVDNDTMVDDGTGIMVDSSICYETAELTLQVNPLPEFDIDDSYLLCINTNGTEVVNPPVIDTGLNSTDYTFEWLLEGVTLSGETGSSLIPTQGGNYTVIVTDVTTSSQTMCQNSDSTVVEESEPPVVDADVTTEAFADVHNILVTATGSGVSAYEFSLDDGVWELGVLNTDGSYTYTFTDVAGGDHIITVRDINGCGETSIAVTVMDYPHFFTPNDDGFNDTWNIYGIQNQPDAVIYIFDRYGKLLKQLSPTSPGWDGTFNGNPMPTSDYWFTVEYKEPSDLTQQKQFKAHFTLKR</sequence>